<dbReference type="GO" id="GO:0016787">
    <property type="term" value="F:hydrolase activity"/>
    <property type="evidence" value="ECO:0007669"/>
    <property type="project" value="UniProtKB-KW"/>
</dbReference>
<keyword evidence="4" id="KW-1185">Reference proteome</keyword>
<feature type="domain" description="Nudix hydrolase" evidence="2">
    <location>
        <begin position="88"/>
        <end position="219"/>
    </location>
</feature>
<dbReference type="PROSITE" id="PS51462">
    <property type="entry name" value="NUDIX"/>
    <property type="match status" value="1"/>
</dbReference>
<evidence type="ECO:0000313" key="3">
    <source>
        <dbReference type="EMBL" id="GIH77466.1"/>
    </source>
</evidence>
<dbReference type="InterPro" id="IPR000086">
    <property type="entry name" value="NUDIX_hydrolase_dom"/>
</dbReference>
<dbReference type="Proteomes" id="UP000616724">
    <property type="component" value="Unassembled WGS sequence"/>
</dbReference>
<evidence type="ECO:0000313" key="4">
    <source>
        <dbReference type="Proteomes" id="UP000616724"/>
    </source>
</evidence>
<sequence>MSERSERADGPGDVADVTGGGERVREPAGENRAAADVTGEGGRTRLHADARAVLGEWAAPTPEEELLRKEFLAHLHAHRDGMYRECVPGHLTATTAVLSHDGERVLLTLHGKAKMWFPMGGHCEPGDLSLEGVALREATEESGIPGIRLLPGPLALDRHRVWCHPPFSHHLDVEYGAVASAGAEAVISEESLDLRWFPVDEIPDPTDEATRRLVRRACEVLRSGG</sequence>
<dbReference type="Pfam" id="PF00293">
    <property type="entry name" value="NUDIX"/>
    <property type="match status" value="1"/>
</dbReference>
<feature type="compositionally biased region" description="Basic and acidic residues" evidence="1">
    <location>
        <begin position="1"/>
        <end position="10"/>
    </location>
</feature>
<feature type="region of interest" description="Disordered" evidence="1">
    <location>
        <begin position="1"/>
        <end position="44"/>
    </location>
</feature>
<name>A0A8J3RNP6_9ACTN</name>
<dbReference type="EMBL" id="BOOH01000031">
    <property type="protein sequence ID" value="GIH77466.1"/>
    <property type="molecule type" value="Genomic_DNA"/>
</dbReference>
<organism evidence="3 4">
    <name type="scientific">Planobispora longispora</name>
    <dbReference type="NCBI Taxonomy" id="28887"/>
    <lineage>
        <taxon>Bacteria</taxon>
        <taxon>Bacillati</taxon>
        <taxon>Actinomycetota</taxon>
        <taxon>Actinomycetes</taxon>
        <taxon>Streptosporangiales</taxon>
        <taxon>Streptosporangiaceae</taxon>
        <taxon>Planobispora</taxon>
    </lineage>
</organism>
<dbReference type="AlphaFoldDB" id="A0A8J3RNP6"/>
<evidence type="ECO:0000259" key="2">
    <source>
        <dbReference type="PROSITE" id="PS51462"/>
    </source>
</evidence>
<evidence type="ECO:0000256" key="1">
    <source>
        <dbReference type="SAM" id="MobiDB-lite"/>
    </source>
</evidence>
<reference evidence="3 4" key="1">
    <citation type="submission" date="2021-01" db="EMBL/GenBank/DDBJ databases">
        <title>Whole genome shotgun sequence of Planobispora longispora NBRC 13918.</title>
        <authorList>
            <person name="Komaki H."/>
            <person name="Tamura T."/>
        </authorList>
    </citation>
    <scope>NUCLEOTIDE SEQUENCE [LARGE SCALE GENOMIC DNA]</scope>
    <source>
        <strain evidence="3 4">NBRC 13918</strain>
    </source>
</reference>
<keyword evidence="3" id="KW-0378">Hydrolase</keyword>
<dbReference type="CDD" id="cd03674">
    <property type="entry name" value="NUDIX_Hydrolase"/>
    <property type="match status" value="1"/>
</dbReference>
<dbReference type="SUPFAM" id="SSF55811">
    <property type="entry name" value="Nudix"/>
    <property type="match status" value="1"/>
</dbReference>
<dbReference type="Gene3D" id="3.90.79.10">
    <property type="entry name" value="Nucleoside Triphosphate Pyrophosphohydrolase"/>
    <property type="match status" value="1"/>
</dbReference>
<gene>
    <name evidence="3" type="ORF">Plo01_38950</name>
</gene>
<comment type="caution">
    <text evidence="3">The sequence shown here is derived from an EMBL/GenBank/DDBJ whole genome shotgun (WGS) entry which is preliminary data.</text>
</comment>
<accession>A0A8J3RNP6</accession>
<dbReference type="InterPro" id="IPR015797">
    <property type="entry name" value="NUDIX_hydrolase-like_dom_sf"/>
</dbReference>
<proteinExistence type="predicted"/>
<protein>
    <submittedName>
        <fullName evidence="3">NUDIX hydrolase</fullName>
    </submittedName>
</protein>